<dbReference type="EMBL" id="JANCLT010000006">
    <property type="protein sequence ID" value="MCP8969529.1"/>
    <property type="molecule type" value="Genomic_DNA"/>
</dbReference>
<dbReference type="RefSeq" id="WP_254759449.1">
    <property type="nucleotide sequence ID" value="NZ_JANCLT010000006.1"/>
</dbReference>
<dbReference type="AlphaFoldDB" id="A0AA41XA47"/>
<accession>A0AA41XA47</accession>
<gene>
    <name evidence="1" type="ORF">NK662_13420</name>
</gene>
<dbReference type="Proteomes" id="UP001156102">
    <property type="component" value="Unassembled WGS sequence"/>
</dbReference>
<name>A0AA41XA47_9BACI</name>
<comment type="caution">
    <text evidence="1">The sequence shown here is derived from an EMBL/GenBank/DDBJ whole genome shotgun (WGS) entry which is preliminary data.</text>
</comment>
<proteinExistence type="predicted"/>
<protein>
    <submittedName>
        <fullName evidence="1">FbpB family small basic protein</fullName>
    </submittedName>
</protein>
<organism evidence="1 2">
    <name type="scientific">Ectobacillus ponti</name>
    <dbReference type="NCBI Taxonomy" id="2961894"/>
    <lineage>
        <taxon>Bacteria</taxon>
        <taxon>Bacillati</taxon>
        <taxon>Bacillota</taxon>
        <taxon>Bacilli</taxon>
        <taxon>Bacillales</taxon>
        <taxon>Bacillaceae</taxon>
        <taxon>Ectobacillus</taxon>
    </lineage>
</organism>
<dbReference type="InterPro" id="IPR025004">
    <property type="entry name" value="SenN/SenS"/>
</dbReference>
<sequence>MKKRKLSLRELTNEMKQEILKDTAALARIEKKIEDRYAKQPRKIAAQ</sequence>
<keyword evidence="2" id="KW-1185">Reference proteome</keyword>
<reference evidence="1" key="1">
    <citation type="submission" date="2022-07" db="EMBL/GenBank/DDBJ databases">
        <authorList>
            <person name="Li W.-J."/>
            <person name="Deng Q.-Q."/>
        </authorList>
    </citation>
    <scope>NUCLEOTIDE SEQUENCE</scope>
    <source>
        <strain evidence="1">SYSU M60031</strain>
    </source>
</reference>
<dbReference type="Pfam" id="PF13040">
    <property type="entry name" value="Fur_reg_FbpB"/>
    <property type="match status" value="1"/>
</dbReference>
<evidence type="ECO:0000313" key="2">
    <source>
        <dbReference type="Proteomes" id="UP001156102"/>
    </source>
</evidence>
<evidence type="ECO:0000313" key="1">
    <source>
        <dbReference type="EMBL" id="MCP8969529.1"/>
    </source>
</evidence>